<evidence type="ECO:0000256" key="4">
    <source>
        <dbReference type="ARBA" id="ARBA00067972"/>
    </source>
</evidence>
<organism evidence="7 8">
    <name type="scientific">Halarcobacter anaerophilus</name>
    <dbReference type="NCBI Taxonomy" id="877500"/>
    <lineage>
        <taxon>Bacteria</taxon>
        <taxon>Pseudomonadati</taxon>
        <taxon>Campylobacterota</taxon>
        <taxon>Epsilonproteobacteria</taxon>
        <taxon>Campylobacterales</taxon>
        <taxon>Arcobacteraceae</taxon>
        <taxon>Halarcobacter</taxon>
    </lineage>
</organism>
<evidence type="ECO:0000256" key="6">
    <source>
        <dbReference type="ARBA" id="ARBA00093234"/>
    </source>
</evidence>
<protein>
    <recommendedName>
        <fullName evidence="4">Hydantoin racemase</fullName>
        <ecNumber evidence="3">5.1.99.5</ecNumber>
    </recommendedName>
</protein>
<dbReference type="InterPro" id="IPR015942">
    <property type="entry name" value="Asp/Glu/hydantoin_racemase"/>
</dbReference>
<dbReference type="PANTHER" id="PTHR28047:SF5">
    <property type="entry name" value="PROTEIN DCG1"/>
    <property type="match status" value="1"/>
</dbReference>
<evidence type="ECO:0000256" key="1">
    <source>
        <dbReference type="ARBA" id="ARBA00038414"/>
    </source>
</evidence>
<dbReference type="Gene3D" id="3.40.50.12500">
    <property type="match status" value="1"/>
</dbReference>
<dbReference type="InterPro" id="IPR053714">
    <property type="entry name" value="Iso_Racemase_Enz_sf"/>
</dbReference>
<comment type="catalytic activity">
    <reaction evidence="6">
        <text>D-5-isobutylhydantoin = L-5-isobutylhydantoin</text>
        <dbReference type="Rhea" id="RHEA:84231"/>
        <dbReference type="ChEBI" id="CHEBI:233609"/>
        <dbReference type="ChEBI" id="CHEBI:233610"/>
    </reaction>
</comment>
<dbReference type="EMBL" id="PDKO01000002">
    <property type="protein sequence ID" value="RXJ63900.1"/>
    <property type="molecule type" value="Genomic_DNA"/>
</dbReference>
<dbReference type="InterPro" id="IPR052186">
    <property type="entry name" value="Hydantoin_racemase-like"/>
</dbReference>
<dbReference type="RefSeq" id="WP_129081269.1">
    <property type="nucleotide sequence ID" value="NZ_CP041070.1"/>
</dbReference>
<dbReference type="STRING" id="877500.GCA_000935065_03122"/>
<sequence>MKLAIINPNSTESMTQKCKEVALKFKNNDTEIWASNPENSPKSIEGHYDEVKSLAGLMEEIKKAKDWGADAYVIACFDDPGLEAARELAEGPVIGICEAAMHMTTILASSFSVVTTLNRSVPIIEELSHKYGMSKFCRKVRAANIPVLSLEDGTCNAKQKIEKEILKAVEEDNCEAIILGCAGMADLTIELSQKCNIPVVDGVLCALKMAESLVGAKLKTSKINAYSYPIVK</sequence>
<dbReference type="OrthoDB" id="9791723at2"/>
<comment type="catalytic activity">
    <reaction evidence="5">
        <text>D-5-benzylhydantoin = L-5-benzylhydantoin</text>
        <dbReference type="Rhea" id="RHEA:83991"/>
        <dbReference type="ChEBI" id="CHEBI:176864"/>
        <dbReference type="ChEBI" id="CHEBI:233540"/>
    </reaction>
</comment>
<evidence type="ECO:0000313" key="7">
    <source>
        <dbReference type="EMBL" id="RXJ63900.1"/>
    </source>
</evidence>
<comment type="caution">
    <text evidence="7">The sequence shown here is derived from an EMBL/GenBank/DDBJ whole genome shotgun (WGS) entry which is preliminary data.</text>
</comment>
<keyword evidence="8" id="KW-1185">Reference proteome</keyword>
<comment type="similarity">
    <text evidence="1">Belongs to the HyuE racemase family.</text>
</comment>
<evidence type="ECO:0000256" key="3">
    <source>
        <dbReference type="ARBA" id="ARBA00066406"/>
    </source>
</evidence>
<dbReference type="Proteomes" id="UP000290191">
    <property type="component" value="Unassembled WGS sequence"/>
</dbReference>
<reference evidence="7 8" key="1">
    <citation type="submission" date="2017-10" db="EMBL/GenBank/DDBJ databases">
        <title>Genomics of the genus Arcobacter.</title>
        <authorList>
            <person name="Perez-Cataluna A."/>
            <person name="Figueras M.J."/>
        </authorList>
    </citation>
    <scope>NUCLEOTIDE SEQUENCE [LARGE SCALE GENOMIC DNA]</scope>
    <source>
        <strain evidence="7 8">DSM 24636</strain>
    </source>
</reference>
<dbReference type="Pfam" id="PF01177">
    <property type="entry name" value="Asp_Glu_race"/>
    <property type="match status" value="1"/>
</dbReference>
<evidence type="ECO:0000313" key="8">
    <source>
        <dbReference type="Proteomes" id="UP000290191"/>
    </source>
</evidence>
<evidence type="ECO:0000256" key="2">
    <source>
        <dbReference type="ARBA" id="ARBA00051635"/>
    </source>
</evidence>
<evidence type="ECO:0000256" key="5">
    <source>
        <dbReference type="ARBA" id="ARBA00093199"/>
    </source>
</evidence>
<dbReference type="PANTHER" id="PTHR28047">
    <property type="entry name" value="PROTEIN DCG1"/>
    <property type="match status" value="1"/>
</dbReference>
<dbReference type="AlphaFoldDB" id="A0A4Q0Y1G5"/>
<dbReference type="FunFam" id="3.40.50.12500:FF:000001">
    <property type="entry name" value="Putative hydantoin racemase"/>
    <property type="match status" value="1"/>
</dbReference>
<proteinExistence type="inferred from homology"/>
<dbReference type="GO" id="GO:0047661">
    <property type="term" value="F:amino-acid racemase activity"/>
    <property type="evidence" value="ECO:0007669"/>
    <property type="project" value="InterPro"/>
</dbReference>
<accession>A0A4Q0Y1G5</accession>
<dbReference type="GO" id="GO:0036348">
    <property type="term" value="F:hydantoin racemase activity"/>
    <property type="evidence" value="ECO:0007669"/>
    <property type="project" value="UniProtKB-EC"/>
</dbReference>
<name>A0A4Q0Y1G5_9BACT</name>
<dbReference type="EC" id="5.1.99.5" evidence="3"/>
<comment type="catalytic activity">
    <reaction evidence="2">
        <text>a D-5-monosubstituted hydantoin = a L-5-monosubstituted hydantoin</text>
        <dbReference type="Rhea" id="RHEA:46624"/>
        <dbReference type="ChEBI" id="CHEBI:86339"/>
        <dbReference type="ChEBI" id="CHEBI:86340"/>
        <dbReference type="EC" id="5.1.99.5"/>
    </reaction>
</comment>
<gene>
    <name evidence="7" type="ORF">CRV06_02860</name>
</gene>